<name>J7KDL5_9CHLO</name>
<keyword evidence="4 10" id="KW-0602">Photosynthesis</keyword>
<dbReference type="HAMAP" id="MF_00437">
    <property type="entry name" value="Ycf4"/>
    <property type="match status" value="1"/>
</dbReference>
<dbReference type="GO" id="GO:0015979">
    <property type="term" value="P:photosynthesis"/>
    <property type="evidence" value="ECO:0007669"/>
    <property type="project" value="UniProtKB-UniRule"/>
</dbReference>
<evidence type="ECO:0000256" key="5">
    <source>
        <dbReference type="ARBA" id="ARBA00022692"/>
    </source>
</evidence>
<proteinExistence type="inferred from homology"/>
<comment type="similarity">
    <text evidence="2 10">Belongs to the Ycf4 family.</text>
</comment>
<dbReference type="RefSeq" id="YP_006666437.1">
    <property type="nucleotide sequence ID" value="NC_018569.1"/>
</dbReference>
<dbReference type="GeneID" id="13543483"/>
<dbReference type="PANTHER" id="PTHR33288">
    <property type="match status" value="1"/>
</dbReference>
<evidence type="ECO:0000256" key="2">
    <source>
        <dbReference type="ARBA" id="ARBA00008198"/>
    </source>
</evidence>
<reference evidence="11" key="1">
    <citation type="journal article" date="2012" name="Eukaryot. Cell">
        <title>Complete Mitochondrial and Plastid Genomes of the Green Microalga Trebouxiophyceae sp. Strain MX-AZ01 Isolated from a Highly Acidic Geothermal Lake.</title>
        <authorList>
            <person name="Servin-Garciduenas L.E."/>
            <person name="Martinez-Romero E."/>
        </authorList>
    </citation>
    <scope>NUCLEOTIDE SEQUENCE</scope>
    <source>
        <strain evidence="11">MX-AZ01</strain>
    </source>
</reference>
<evidence type="ECO:0000256" key="3">
    <source>
        <dbReference type="ARBA" id="ARBA00015395"/>
    </source>
</evidence>
<dbReference type="AlphaFoldDB" id="J7KDL5"/>
<dbReference type="PANTHER" id="PTHR33288:SF4">
    <property type="entry name" value="PHOTOSYSTEM I ASSEMBLY PROTEIN YCF4"/>
    <property type="match status" value="1"/>
</dbReference>
<protein>
    <recommendedName>
        <fullName evidence="3 10">Photosystem I assembly protein Ycf4</fullName>
    </recommendedName>
</protein>
<accession>J7KDL5</accession>
<dbReference type="Pfam" id="PF02392">
    <property type="entry name" value="Ycf4"/>
    <property type="match status" value="1"/>
</dbReference>
<keyword evidence="7 10" id="KW-0793">Thylakoid</keyword>
<gene>
    <name evidence="10 11" type="primary">ycf4</name>
</gene>
<comment type="subcellular location">
    <subcellularLocation>
        <location evidence="9">Plastid thylakoid membrane</location>
        <topology evidence="9">Multi-pass membrane protein</topology>
    </subcellularLocation>
    <subcellularLocation>
        <location evidence="10">Plastid</location>
        <location evidence="10">Chloroplast thylakoid membrane</location>
        <topology evidence="10">Multi-pass membrane protein</topology>
    </subcellularLocation>
</comment>
<feature type="transmembrane region" description="Helical" evidence="10">
    <location>
        <begin position="74"/>
        <end position="96"/>
    </location>
</feature>
<evidence type="ECO:0000256" key="4">
    <source>
        <dbReference type="ARBA" id="ARBA00022531"/>
    </source>
</evidence>
<feature type="transmembrane region" description="Helical" evidence="10">
    <location>
        <begin position="32"/>
        <end position="54"/>
    </location>
</feature>
<keyword evidence="11" id="KW-0150">Chloroplast</keyword>
<keyword evidence="8 10" id="KW-0472">Membrane</keyword>
<dbReference type="NCBIfam" id="NF002712">
    <property type="entry name" value="PRK02542.1"/>
    <property type="match status" value="1"/>
</dbReference>
<evidence type="ECO:0000313" key="11">
    <source>
        <dbReference type="EMBL" id="AFQ93792.1"/>
    </source>
</evidence>
<evidence type="ECO:0000256" key="6">
    <source>
        <dbReference type="ARBA" id="ARBA00022989"/>
    </source>
</evidence>
<keyword evidence="11" id="KW-0934">Plastid</keyword>
<evidence type="ECO:0000256" key="7">
    <source>
        <dbReference type="ARBA" id="ARBA00023078"/>
    </source>
</evidence>
<geneLocation type="chloroplast" evidence="11"/>
<comment type="function">
    <text evidence="1 10">Seems to be required for the assembly of the photosystem I complex.</text>
</comment>
<evidence type="ECO:0000256" key="10">
    <source>
        <dbReference type="HAMAP-Rule" id="MF_00437"/>
    </source>
</evidence>
<dbReference type="InterPro" id="IPR003359">
    <property type="entry name" value="PSI_Ycf4_assembly"/>
</dbReference>
<evidence type="ECO:0000256" key="8">
    <source>
        <dbReference type="ARBA" id="ARBA00023136"/>
    </source>
</evidence>
<organism evidence="11">
    <name type="scientific">Trebouxiophyceae sp. MX-AZ01</name>
    <dbReference type="NCBI Taxonomy" id="1208065"/>
    <lineage>
        <taxon>Eukaryota</taxon>
        <taxon>Viridiplantae</taxon>
        <taxon>Chlorophyta</taxon>
        <taxon>core chlorophytes</taxon>
        <taxon>Trebouxiophyceae</taxon>
    </lineage>
</organism>
<dbReference type="EMBL" id="JX402620">
    <property type="protein sequence ID" value="AFQ93792.1"/>
    <property type="molecule type" value="Genomic_DNA"/>
</dbReference>
<keyword evidence="6 10" id="KW-1133">Transmembrane helix</keyword>
<dbReference type="GO" id="GO:0009535">
    <property type="term" value="C:chloroplast thylakoid membrane"/>
    <property type="evidence" value="ECO:0007669"/>
    <property type="project" value="UniProtKB-SubCell"/>
</dbReference>
<sequence length="195" mass="21795">MTSHRFGSNHQSQDGNVVRRYLIAGSRQSSNYWWAAIVTLGGLGFVLGGVSSGLQTDLLPFLSSRGIQFFPQGLVMSFYGGLGLLFGGYLWLSLFWDVGGGFNEFNPRSRSVRIFRWGFPGKTRRIDLLQSIAEVESIKVEIREGIRPRRTIYIRTRGSRDIPITSIGQPMTLIEMETEAADLARFIGVPIEMTA</sequence>
<evidence type="ECO:0000256" key="9">
    <source>
        <dbReference type="ARBA" id="ARBA00046286"/>
    </source>
</evidence>
<keyword evidence="5 10" id="KW-0812">Transmembrane</keyword>
<dbReference type="GO" id="GO:0009522">
    <property type="term" value="C:photosystem I"/>
    <property type="evidence" value="ECO:0007669"/>
    <property type="project" value="InterPro"/>
</dbReference>
<evidence type="ECO:0000256" key="1">
    <source>
        <dbReference type="ARBA" id="ARBA00002862"/>
    </source>
</evidence>